<feature type="domain" description="Protein kinase" evidence="10">
    <location>
        <begin position="22"/>
        <end position="290"/>
    </location>
</feature>
<feature type="binding site" evidence="7">
    <location>
        <position position="51"/>
    </location>
    <ligand>
        <name>ATP</name>
        <dbReference type="ChEBI" id="CHEBI:30616"/>
    </ligand>
</feature>
<protein>
    <recommendedName>
        <fullName evidence="1">non-specific serine/threonine protein kinase</fullName>
        <ecNumber evidence="1">2.7.11.1</ecNumber>
    </recommendedName>
</protein>
<feature type="transmembrane region" description="Helical" evidence="9">
    <location>
        <begin position="376"/>
        <end position="398"/>
    </location>
</feature>
<dbReference type="PROSITE" id="PS50011">
    <property type="entry name" value="PROTEIN_KINASE_DOM"/>
    <property type="match status" value="1"/>
</dbReference>
<dbReference type="InterPro" id="IPR008271">
    <property type="entry name" value="Ser/Thr_kinase_AS"/>
</dbReference>
<dbReference type="PROSITE" id="PS00108">
    <property type="entry name" value="PROTEIN_KINASE_ST"/>
    <property type="match status" value="1"/>
</dbReference>
<dbReference type="Gene3D" id="1.10.510.10">
    <property type="entry name" value="Transferase(Phosphotransferase) domain 1"/>
    <property type="match status" value="1"/>
</dbReference>
<keyword evidence="3" id="KW-0808">Transferase</keyword>
<evidence type="ECO:0000256" key="7">
    <source>
        <dbReference type="PROSITE-ProRule" id="PRU10141"/>
    </source>
</evidence>
<dbReference type="PANTHER" id="PTHR43289">
    <property type="entry name" value="MITOGEN-ACTIVATED PROTEIN KINASE KINASE KINASE 20-RELATED"/>
    <property type="match status" value="1"/>
</dbReference>
<evidence type="ECO:0000256" key="2">
    <source>
        <dbReference type="ARBA" id="ARBA00022527"/>
    </source>
</evidence>
<evidence type="ECO:0000256" key="8">
    <source>
        <dbReference type="SAM" id="MobiDB-lite"/>
    </source>
</evidence>
<evidence type="ECO:0000259" key="10">
    <source>
        <dbReference type="PROSITE" id="PS50011"/>
    </source>
</evidence>
<feature type="region of interest" description="Disordered" evidence="8">
    <location>
        <begin position="400"/>
        <end position="419"/>
    </location>
</feature>
<keyword evidence="9" id="KW-0812">Transmembrane</keyword>
<dbReference type="Pfam" id="PF00069">
    <property type="entry name" value="Pkinase"/>
    <property type="match status" value="1"/>
</dbReference>
<keyword evidence="12" id="KW-1185">Reference proteome</keyword>
<dbReference type="SUPFAM" id="SSF56112">
    <property type="entry name" value="Protein kinase-like (PK-like)"/>
    <property type="match status" value="1"/>
</dbReference>
<evidence type="ECO:0000256" key="4">
    <source>
        <dbReference type="ARBA" id="ARBA00022741"/>
    </source>
</evidence>
<accession>A0A346XX48</accession>
<evidence type="ECO:0000256" key="5">
    <source>
        <dbReference type="ARBA" id="ARBA00022777"/>
    </source>
</evidence>
<feature type="compositionally biased region" description="Pro residues" evidence="8">
    <location>
        <begin position="400"/>
        <end position="412"/>
    </location>
</feature>
<dbReference type="PANTHER" id="PTHR43289:SF6">
    <property type="entry name" value="SERINE_THREONINE-PROTEIN KINASE NEKL-3"/>
    <property type="match status" value="1"/>
</dbReference>
<dbReference type="EMBL" id="CP031165">
    <property type="protein sequence ID" value="AXV06795.1"/>
    <property type="molecule type" value="Genomic_DNA"/>
</dbReference>
<keyword evidence="2" id="KW-0723">Serine/threonine-protein kinase</keyword>
<organism evidence="11 12">
    <name type="scientific">Euzebya pacifica</name>
    <dbReference type="NCBI Taxonomy" id="1608957"/>
    <lineage>
        <taxon>Bacteria</taxon>
        <taxon>Bacillati</taxon>
        <taxon>Actinomycetota</taxon>
        <taxon>Nitriliruptoria</taxon>
        <taxon>Euzebyales</taxon>
    </lineage>
</organism>
<dbReference type="InterPro" id="IPR017441">
    <property type="entry name" value="Protein_kinase_ATP_BS"/>
</dbReference>
<keyword evidence="6 7" id="KW-0067">ATP-binding</keyword>
<evidence type="ECO:0000256" key="6">
    <source>
        <dbReference type="ARBA" id="ARBA00022840"/>
    </source>
</evidence>
<keyword evidence="9" id="KW-0472">Membrane</keyword>
<evidence type="ECO:0000313" key="11">
    <source>
        <dbReference type="EMBL" id="AXV06795.1"/>
    </source>
</evidence>
<feature type="region of interest" description="Disordered" evidence="8">
    <location>
        <begin position="292"/>
        <end position="373"/>
    </location>
</feature>
<dbReference type="PROSITE" id="PS00107">
    <property type="entry name" value="PROTEIN_KINASE_ATP"/>
    <property type="match status" value="1"/>
</dbReference>
<dbReference type="Gene3D" id="3.30.200.20">
    <property type="entry name" value="Phosphorylase Kinase, domain 1"/>
    <property type="match status" value="1"/>
</dbReference>
<dbReference type="SMART" id="SM00220">
    <property type="entry name" value="S_TKc"/>
    <property type="match status" value="1"/>
</dbReference>
<sequence length="571" mass="59808">MAGPDDSPDISPLAGAPVIEGYTVTGLVGRGGFASVWAAEQGAVAGRVAIKVINVADTDADTLLRFERESQAMGALRGHPHIVTILDAGHTTDGLPYLVMELLESGSLQGDLVRRRDAGEGPMPVERVLDLGVKLASAVATAHSRGILHRDLKPGNVLLSDYGEPLLTDFGVARLVDHEASVSGQALSAGFTAPEIISGGQPSVASDIFSLGCTLYTLLAGRSPFRRADDAGLLPALSRTVEEPQPDLREEDIPSVVVDILDTALEKQPEARYRDAAEMADALQRAQESLGLTPSTAPFPVDPVAPTLRAELGPDRSAPTIVTSFPGVSAGPDAPPVPASPAAAEPVALPRGTAAGVGDDHATASPRRRGRRRARAALVGGGVVLGMLLSAAAIWWFVPDDPPPPPPPPPPSEGDVGGAAVDEVAVGGSEPETSVLIEVPLVVEAADVTLVTDDPDGPELQVLYGEWAAAINSAAFDALHDLYTPAFRSDTTVDDLAEEWDGARITYLALEEVERGDDGRLFAIVEYDTESQIVGSTSSECTVWILEDTLIPTDDGYQLHDHELLAEPRDC</sequence>
<evidence type="ECO:0000313" key="12">
    <source>
        <dbReference type="Proteomes" id="UP000264006"/>
    </source>
</evidence>
<dbReference type="Proteomes" id="UP000264006">
    <property type="component" value="Chromosome"/>
</dbReference>
<dbReference type="GO" id="GO:0004674">
    <property type="term" value="F:protein serine/threonine kinase activity"/>
    <property type="evidence" value="ECO:0007669"/>
    <property type="project" value="UniProtKB-KW"/>
</dbReference>
<dbReference type="CDD" id="cd14014">
    <property type="entry name" value="STKc_PknB_like"/>
    <property type="match status" value="1"/>
</dbReference>
<name>A0A346XX48_9ACTN</name>
<dbReference type="AlphaFoldDB" id="A0A346XX48"/>
<dbReference type="RefSeq" id="WP_164710367.1">
    <property type="nucleotide sequence ID" value="NZ_CP031165.1"/>
</dbReference>
<gene>
    <name evidence="11" type="ORF">DVS28_a2112</name>
</gene>
<dbReference type="EC" id="2.7.11.1" evidence="1"/>
<keyword evidence="9" id="KW-1133">Transmembrane helix</keyword>
<proteinExistence type="predicted"/>
<dbReference type="KEGG" id="euz:DVS28_a2112"/>
<dbReference type="InterPro" id="IPR011009">
    <property type="entry name" value="Kinase-like_dom_sf"/>
</dbReference>
<dbReference type="InterPro" id="IPR000719">
    <property type="entry name" value="Prot_kinase_dom"/>
</dbReference>
<keyword evidence="5 11" id="KW-0418">Kinase</keyword>
<evidence type="ECO:0000256" key="1">
    <source>
        <dbReference type="ARBA" id="ARBA00012513"/>
    </source>
</evidence>
<keyword evidence="4 7" id="KW-0547">Nucleotide-binding</keyword>
<evidence type="ECO:0000256" key="9">
    <source>
        <dbReference type="SAM" id="Phobius"/>
    </source>
</evidence>
<evidence type="ECO:0000256" key="3">
    <source>
        <dbReference type="ARBA" id="ARBA00022679"/>
    </source>
</evidence>
<reference evidence="11 12" key="1">
    <citation type="submission" date="2018-09" db="EMBL/GenBank/DDBJ databases">
        <title>Complete genome sequence of Euzebya sp. DY32-46 isolated from seawater of Pacific Ocean.</title>
        <authorList>
            <person name="Xu L."/>
            <person name="Wu Y.-H."/>
            <person name="Xu X.-W."/>
        </authorList>
    </citation>
    <scope>NUCLEOTIDE SEQUENCE [LARGE SCALE GENOMIC DNA]</scope>
    <source>
        <strain evidence="11 12">DY32-46</strain>
    </source>
</reference>
<dbReference type="GO" id="GO:0005524">
    <property type="term" value="F:ATP binding"/>
    <property type="evidence" value="ECO:0007669"/>
    <property type="project" value="UniProtKB-UniRule"/>
</dbReference>